<feature type="signal peptide" evidence="1">
    <location>
        <begin position="1"/>
        <end position="16"/>
    </location>
</feature>
<dbReference type="Proteomes" id="UP000218231">
    <property type="component" value="Unassembled WGS sequence"/>
</dbReference>
<dbReference type="AlphaFoldDB" id="A0A2A2K781"/>
<evidence type="ECO:0000313" key="2">
    <source>
        <dbReference type="EMBL" id="PAV69669.1"/>
    </source>
</evidence>
<evidence type="ECO:0000313" key="3">
    <source>
        <dbReference type="Proteomes" id="UP000218231"/>
    </source>
</evidence>
<organism evidence="2 3">
    <name type="scientific">Diploscapter pachys</name>
    <dbReference type="NCBI Taxonomy" id="2018661"/>
    <lineage>
        <taxon>Eukaryota</taxon>
        <taxon>Metazoa</taxon>
        <taxon>Ecdysozoa</taxon>
        <taxon>Nematoda</taxon>
        <taxon>Chromadorea</taxon>
        <taxon>Rhabditida</taxon>
        <taxon>Rhabditina</taxon>
        <taxon>Rhabditomorpha</taxon>
        <taxon>Rhabditoidea</taxon>
        <taxon>Rhabditidae</taxon>
        <taxon>Diploscapter</taxon>
    </lineage>
</organism>
<sequence length="105" mass="11424">MIAQYLLIFLIPVALAQFGGRFGGNTNLGGNDAEVDGIRELTEINMEINMEINTGVNTEDAEVDGIRGMEINTVGDNTEDEDMVVTKVSEDNTEAEALAQMWALE</sequence>
<comment type="caution">
    <text evidence="2">The sequence shown here is derived from an EMBL/GenBank/DDBJ whole genome shotgun (WGS) entry which is preliminary data.</text>
</comment>
<evidence type="ECO:0000256" key="1">
    <source>
        <dbReference type="SAM" id="SignalP"/>
    </source>
</evidence>
<accession>A0A2A2K781</accession>
<keyword evidence="3" id="KW-1185">Reference proteome</keyword>
<proteinExistence type="predicted"/>
<reference evidence="2 3" key="1">
    <citation type="journal article" date="2017" name="Curr. Biol.">
        <title>Genome architecture and evolution of a unichromosomal asexual nematode.</title>
        <authorList>
            <person name="Fradin H."/>
            <person name="Zegar C."/>
            <person name="Gutwein M."/>
            <person name="Lucas J."/>
            <person name="Kovtun M."/>
            <person name="Corcoran D."/>
            <person name="Baugh L.R."/>
            <person name="Kiontke K."/>
            <person name="Gunsalus K."/>
            <person name="Fitch D.H."/>
            <person name="Piano F."/>
        </authorList>
    </citation>
    <scope>NUCLEOTIDE SEQUENCE [LARGE SCALE GENOMIC DNA]</scope>
    <source>
        <strain evidence="2">PF1309</strain>
    </source>
</reference>
<dbReference type="EMBL" id="LIAE01009478">
    <property type="protein sequence ID" value="PAV69669.1"/>
    <property type="molecule type" value="Genomic_DNA"/>
</dbReference>
<gene>
    <name evidence="2" type="ORF">WR25_26876</name>
</gene>
<feature type="chain" id="PRO_5012629721" evidence="1">
    <location>
        <begin position="17"/>
        <end position="105"/>
    </location>
</feature>
<keyword evidence="1" id="KW-0732">Signal</keyword>
<protein>
    <submittedName>
        <fullName evidence="2">Uncharacterized protein</fullName>
    </submittedName>
</protein>
<name>A0A2A2K781_9BILA</name>